<comment type="caution">
    <text evidence="3">The sequence shown here is derived from an EMBL/GenBank/DDBJ whole genome shotgun (WGS) entry which is preliminary data.</text>
</comment>
<dbReference type="Pfam" id="PF00583">
    <property type="entry name" value="Acetyltransf_1"/>
    <property type="match status" value="1"/>
</dbReference>
<feature type="domain" description="N-acetyltransferase" evidence="2">
    <location>
        <begin position="1"/>
        <end position="82"/>
    </location>
</feature>
<dbReference type="AlphaFoldDB" id="A0A9W6I0D4"/>
<dbReference type="Proteomes" id="UP001143474">
    <property type="component" value="Unassembled WGS sequence"/>
</dbReference>
<reference evidence="3" key="2">
    <citation type="submission" date="2023-01" db="EMBL/GenBank/DDBJ databases">
        <authorList>
            <person name="Sun Q."/>
            <person name="Evtushenko L."/>
        </authorList>
    </citation>
    <scope>NUCLEOTIDE SEQUENCE</scope>
    <source>
        <strain evidence="3">VKM Ac-2007</strain>
    </source>
</reference>
<proteinExistence type="predicted"/>
<evidence type="ECO:0000256" key="1">
    <source>
        <dbReference type="SAM" id="MobiDB-lite"/>
    </source>
</evidence>
<feature type="region of interest" description="Disordered" evidence="1">
    <location>
        <begin position="81"/>
        <end position="132"/>
    </location>
</feature>
<dbReference type="PROSITE" id="PS51186">
    <property type="entry name" value="GNAT"/>
    <property type="match status" value="1"/>
</dbReference>
<sequence length="132" mass="14523">MRTASTRKRSGIASLPLEHIITEAGGMGFTRLSLETGAAESFRPARRLYEKFGFDYREPFADHRPDPYSVFVTRVLLEDPDPQAGTVASRTSGKPAEGGRLRKARPRPGQPGQATLEEGAFQVLQEPARPDL</sequence>
<dbReference type="SUPFAM" id="SSF55729">
    <property type="entry name" value="Acyl-CoA N-acyltransferases (Nat)"/>
    <property type="match status" value="1"/>
</dbReference>
<protein>
    <recommendedName>
        <fullName evidence="2">N-acetyltransferase domain-containing protein</fullName>
    </recommendedName>
</protein>
<organism evidence="3 4">
    <name type="scientific">Streptosporangium carneum</name>
    <dbReference type="NCBI Taxonomy" id="47481"/>
    <lineage>
        <taxon>Bacteria</taxon>
        <taxon>Bacillati</taxon>
        <taxon>Actinomycetota</taxon>
        <taxon>Actinomycetes</taxon>
        <taxon>Streptosporangiales</taxon>
        <taxon>Streptosporangiaceae</taxon>
        <taxon>Streptosporangium</taxon>
    </lineage>
</organism>
<dbReference type="EMBL" id="BSEV01000005">
    <property type="protein sequence ID" value="GLK09692.1"/>
    <property type="molecule type" value="Genomic_DNA"/>
</dbReference>
<accession>A0A9W6I0D4</accession>
<gene>
    <name evidence="3" type="ORF">GCM10017600_30980</name>
</gene>
<dbReference type="Gene3D" id="3.40.630.30">
    <property type="match status" value="1"/>
</dbReference>
<name>A0A9W6I0D4_9ACTN</name>
<evidence type="ECO:0000313" key="4">
    <source>
        <dbReference type="Proteomes" id="UP001143474"/>
    </source>
</evidence>
<evidence type="ECO:0000313" key="3">
    <source>
        <dbReference type="EMBL" id="GLK09692.1"/>
    </source>
</evidence>
<dbReference type="InterPro" id="IPR000182">
    <property type="entry name" value="GNAT_dom"/>
</dbReference>
<reference evidence="3" key="1">
    <citation type="journal article" date="2014" name="Int. J. Syst. Evol. Microbiol.">
        <title>Complete genome sequence of Corynebacterium casei LMG S-19264T (=DSM 44701T), isolated from a smear-ripened cheese.</title>
        <authorList>
            <consortium name="US DOE Joint Genome Institute (JGI-PGF)"/>
            <person name="Walter F."/>
            <person name="Albersmeier A."/>
            <person name="Kalinowski J."/>
            <person name="Ruckert C."/>
        </authorList>
    </citation>
    <scope>NUCLEOTIDE SEQUENCE</scope>
    <source>
        <strain evidence="3">VKM Ac-2007</strain>
    </source>
</reference>
<dbReference type="InterPro" id="IPR016181">
    <property type="entry name" value="Acyl_CoA_acyltransferase"/>
</dbReference>
<dbReference type="GO" id="GO:0016747">
    <property type="term" value="F:acyltransferase activity, transferring groups other than amino-acyl groups"/>
    <property type="evidence" value="ECO:0007669"/>
    <property type="project" value="InterPro"/>
</dbReference>
<keyword evidence="4" id="KW-1185">Reference proteome</keyword>
<evidence type="ECO:0000259" key="2">
    <source>
        <dbReference type="PROSITE" id="PS51186"/>
    </source>
</evidence>